<gene>
    <name evidence="4" type="ORF">HF394_18205</name>
</gene>
<proteinExistence type="predicted"/>
<evidence type="ECO:0000256" key="1">
    <source>
        <dbReference type="SAM" id="MobiDB-lite"/>
    </source>
</evidence>
<dbReference type="PANTHER" id="PTHR19328">
    <property type="entry name" value="HEDGEHOG-INTERACTING PROTEIN"/>
    <property type="match status" value="1"/>
</dbReference>
<dbReference type="Proteomes" id="UP000509222">
    <property type="component" value="Chromosome"/>
</dbReference>
<dbReference type="SUPFAM" id="SSF50952">
    <property type="entry name" value="Soluble quinoprotein glucose dehydrogenase"/>
    <property type="match status" value="1"/>
</dbReference>
<feature type="region of interest" description="Disordered" evidence="1">
    <location>
        <begin position="316"/>
        <end position="337"/>
    </location>
</feature>
<keyword evidence="2" id="KW-0732">Signal</keyword>
<dbReference type="RefSeq" id="WP_176295043.1">
    <property type="nucleotide sequence ID" value="NZ_CP051177.1"/>
</dbReference>
<dbReference type="Pfam" id="PF07995">
    <property type="entry name" value="GSDH"/>
    <property type="match status" value="1"/>
</dbReference>
<sequence>MKKLLFPFLSLMVLAGCNDAPANPKEANVATEAIAGGLEIPWSINKVNDEFYISERTGTVAHIAANGQVTHQPVNFSDPLSSAAEAGFLGFVLAADFADSKQAYGYYVYEQDGRSFNKIARFVQADGSWNETDVLLAGIPTGNVHHGGRLEIDENGVLFATIGDASEPELAQDLGSVNGKILRLNESDEFEIYSHGHRNPQGIAWADGTMYASEHGQSANDEINIIEEGNNYGWPVIEGDAAEDGMETPFYTPGADDTWAPSGIAVKDGLLYVAALRGTAIKVIDLETGEVTDSFEGFGRVRDVFVDGEDVYFITNNTDGRGTPSENDDQLYRLGNE</sequence>
<evidence type="ECO:0000313" key="5">
    <source>
        <dbReference type="Proteomes" id="UP000509222"/>
    </source>
</evidence>
<protein>
    <submittedName>
        <fullName evidence="4">PQQ-dependent sugar dehydrogenase</fullName>
    </submittedName>
</protein>
<keyword evidence="5" id="KW-1185">Reference proteome</keyword>
<dbReference type="InterPro" id="IPR012938">
    <property type="entry name" value="Glc/Sorbosone_DH"/>
</dbReference>
<reference evidence="5" key="1">
    <citation type="submission" date="2020-06" db="EMBL/GenBank/DDBJ databases">
        <title>Isolation of Planomicrobium glaciei.</title>
        <authorList>
            <person name="Malisova L."/>
            <person name="Safrankova R."/>
            <person name="Jakubu V."/>
            <person name="Spanelova P."/>
        </authorList>
    </citation>
    <scope>NUCLEOTIDE SEQUENCE [LARGE SCALE GENOMIC DNA]</scope>
    <source>
        <strain evidence="5">NRL-ATB46093</strain>
    </source>
</reference>
<dbReference type="AlphaFoldDB" id="A0A7H8QEG5"/>
<evidence type="ECO:0000256" key="2">
    <source>
        <dbReference type="SAM" id="SignalP"/>
    </source>
</evidence>
<dbReference type="Gene3D" id="2.120.10.30">
    <property type="entry name" value="TolB, C-terminal domain"/>
    <property type="match status" value="1"/>
</dbReference>
<feature type="chain" id="PRO_5028887577" evidence="2">
    <location>
        <begin position="23"/>
        <end position="337"/>
    </location>
</feature>
<organism evidence="4 5">
    <name type="scientific">Planococcus glaciei</name>
    <dbReference type="NCBI Taxonomy" id="459472"/>
    <lineage>
        <taxon>Bacteria</taxon>
        <taxon>Bacillati</taxon>
        <taxon>Bacillota</taxon>
        <taxon>Bacilli</taxon>
        <taxon>Bacillales</taxon>
        <taxon>Caryophanaceae</taxon>
        <taxon>Planococcus</taxon>
    </lineage>
</organism>
<dbReference type="PROSITE" id="PS51257">
    <property type="entry name" value="PROKAR_LIPOPROTEIN"/>
    <property type="match status" value="1"/>
</dbReference>
<accession>A0A7H8QEG5</accession>
<evidence type="ECO:0000259" key="3">
    <source>
        <dbReference type="Pfam" id="PF07995"/>
    </source>
</evidence>
<dbReference type="EMBL" id="CP051177">
    <property type="protein sequence ID" value="QKX52350.1"/>
    <property type="molecule type" value="Genomic_DNA"/>
</dbReference>
<evidence type="ECO:0000313" key="4">
    <source>
        <dbReference type="EMBL" id="QKX52350.1"/>
    </source>
</evidence>
<dbReference type="InterPro" id="IPR011041">
    <property type="entry name" value="Quinoprot_gluc/sorb_DH_b-prop"/>
</dbReference>
<name>A0A7H8QEG5_9BACL</name>
<feature type="domain" description="Glucose/Sorbosone dehydrogenase" evidence="3">
    <location>
        <begin position="38"/>
        <end position="321"/>
    </location>
</feature>
<dbReference type="InterPro" id="IPR011042">
    <property type="entry name" value="6-blade_b-propeller_TolB-like"/>
</dbReference>
<feature type="signal peptide" evidence="2">
    <location>
        <begin position="1"/>
        <end position="22"/>
    </location>
</feature>
<dbReference type="PANTHER" id="PTHR19328:SF13">
    <property type="entry name" value="HIPL1 PROTEIN"/>
    <property type="match status" value="1"/>
</dbReference>